<evidence type="ECO:0000259" key="3">
    <source>
        <dbReference type="PROSITE" id="PS50893"/>
    </source>
</evidence>
<accession>A0A1I0DY90</accession>
<dbReference type="PROSITE" id="PS50893">
    <property type="entry name" value="ABC_TRANSPORTER_2"/>
    <property type="match status" value="2"/>
</dbReference>
<dbReference type="FunFam" id="3.40.50.300:FF:000866">
    <property type="entry name" value="Molybdate ABC transporter ATP-binding protein ModF"/>
    <property type="match status" value="1"/>
</dbReference>
<dbReference type="SUPFAM" id="SSF52540">
    <property type="entry name" value="P-loop containing nucleoside triphosphate hydrolases"/>
    <property type="match status" value="2"/>
</dbReference>
<dbReference type="SMART" id="SM00382">
    <property type="entry name" value="AAA"/>
    <property type="match status" value="2"/>
</dbReference>
<dbReference type="Proteomes" id="UP000242642">
    <property type="component" value="Unassembled WGS sequence"/>
</dbReference>
<dbReference type="Gene3D" id="3.40.50.300">
    <property type="entry name" value="P-loop containing nucleotide triphosphate hydrolases"/>
    <property type="match status" value="2"/>
</dbReference>
<dbReference type="EMBL" id="FOHV01000020">
    <property type="protein sequence ID" value="SET36848.1"/>
    <property type="molecule type" value="Genomic_DNA"/>
</dbReference>
<dbReference type="InterPro" id="IPR003439">
    <property type="entry name" value="ABC_transporter-like_ATP-bd"/>
</dbReference>
<dbReference type="GO" id="GO:0005524">
    <property type="term" value="F:ATP binding"/>
    <property type="evidence" value="ECO:0007669"/>
    <property type="project" value="UniProtKB-KW"/>
</dbReference>
<dbReference type="STRING" id="1123402.SAMN02583745_02155"/>
<evidence type="ECO:0000313" key="5">
    <source>
        <dbReference type="Proteomes" id="UP000242642"/>
    </source>
</evidence>
<dbReference type="AlphaFoldDB" id="A0A1I0DY90"/>
<protein>
    <submittedName>
        <fullName evidence="4">Molybdate transport system ATP-binding protein</fullName>
    </submittedName>
</protein>
<keyword evidence="5" id="KW-1185">Reference proteome</keyword>
<gene>
    <name evidence="4" type="ORF">SAMN02583745_02155</name>
</gene>
<dbReference type="OrthoDB" id="9805029at2"/>
<evidence type="ECO:0000256" key="1">
    <source>
        <dbReference type="ARBA" id="ARBA00022741"/>
    </source>
</evidence>
<dbReference type="InterPro" id="IPR027417">
    <property type="entry name" value="P-loop_NTPase"/>
</dbReference>
<name>A0A1I0DY90_9GAMM</name>
<dbReference type="InterPro" id="IPR003593">
    <property type="entry name" value="AAA+_ATPase"/>
</dbReference>
<feature type="domain" description="ABC transporter" evidence="3">
    <location>
        <begin position="3"/>
        <end position="234"/>
    </location>
</feature>
<dbReference type="RefSeq" id="WP_093320855.1">
    <property type="nucleotide sequence ID" value="NZ_FOHV01000020.1"/>
</dbReference>
<reference evidence="5" key="1">
    <citation type="submission" date="2016-10" db="EMBL/GenBank/DDBJ databases">
        <authorList>
            <person name="Varghese N."/>
            <person name="Submissions S."/>
        </authorList>
    </citation>
    <scope>NUCLEOTIDE SEQUENCE [LARGE SCALE GENOMIC DNA]</scope>
    <source>
        <strain evidence="5">DSM 18579</strain>
    </source>
</reference>
<evidence type="ECO:0000256" key="2">
    <source>
        <dbReference type="ARBA" id="ARBA00022840"/>
    </source>
</evidence>
<organism evidence="4 5">
    <name type="scientific">Thorsellia anophelis DSM 18579</name>
    <dbReference type="NCBI Taxonomy" id="1123402"/>
    <lineage>
        <taxon>Bacteria</taxon>
        <taxon>Pseudomonadati</taxon>
        <taxon>Pseudomonadota</taxon>
        <taxon>Gammaproteobacteria</taxon>
        <taxon>Enterobacterales</taxon>
        <taxon>Thorselliaceae</taxon>
        <taxon>Thorsellia</taxon>
    </lineage>
</organism>
<dbReference type="GO" id="GO:0016887">
    <property type="term" value="F:ATP hydrolysis activity"/>
    <property type="evidence" value="ECO:0007669"/>
    <property type="project" value="InterPro"/>
</dbReference>
<dbReference type="NCBIfam" id="NF008186">
    <property type="entry name" value="PRK10938.1"/>
    <property type="match status" value="1"/>
</dbReference>
<proteinExistence type="predicted"/>
<dbReference type="Pfam" id="PF00005">
    <property type="entry name" value="ABC_tran"/>
    <property type="match status" value="2"/>
</dbReference>
<keyword evidence="1" id="KW-0547">Nucleotide-binding</keyword>
<evidence type="ECO:0000313" key="4">
    <source>
        <dbReference type="EMBL" id="SET36848.1"/>
    </source>
</evidence>
<dbReference type="PANTHER" id="PTHR43158">
    <property type="entry name" value="SKFA PEPTIDE EXPORT ATP-BINDING PROTEIN SKFE"/>
    <property type="match status" value="1"/>
</dbReference>
<feature type="domain" description="ABC transporter" evidence="3">
    <location>
        <begin position="253"/>
        <end position="481"/>
    </location>
</feature>
<dbReference type="PANTHER" id="PTHR43158:SF2">
    <property type="entry name" value="SKFA PEPTIDE EXPORT ATP-BINDING PROTEIN SKFE"/>
    <property type="match status" value="1"/>
</dbReference>
<keyword evidence="2 4" id="KW-0067">ATP-binding</keyword>
<sequence>MKLTISDATYRLNTSKHFKIDALTVCSGDYCVIVGQNGSGKSAIAAALAGALDILTGSINNDFHRIEMISFEQIQKIINKEWDRNNTDFVLDNEIGKTAKNIILDEHKNTDMEHFNRLVSIFQIDYLLNRSFSLLSTGEMRKVFLCQKLLNRPDLLILDEPFDGLDIQSREFLMQTLESLNQTGMTIILVLNRFSDLPKAAGKLGIVAQLELISWGELDELANKIEINQLASLETLMNKEIPKPPVESPKFVLNQPKIILKSGKVIFDDTIIFQDLDWVVHPNQHWHIIGENGAGKSTLLSMISGDHPQGYSNDLTLFGIKIGSGETIWDIKKHIGYVSSSLHQAYRVRISARNVILSGFYDSIGLYTQPSEEVLSLCSQWIQLLNWSTDKINSPFHSLSWGEQRLILIVRAFVKHPSLLILDEPFQGLDALNREWVKVWISKLISSSHSQLIFVSHHAIDAPTVITNRMIMKKGKNVTFE</sequence>